<dbReference type="InterPro" id="IPR018165">
    <property type="entry name" value="Ala-tRNA-synth_IIc_core"/>
</dbReference>
<dbReference type="Proteomes" id="UP000034508">
    <property type="component" value="Unassembled WGS sequence"/>
</dbReference>
<dbReference type="SUPFAM" id="SSF55681">
    <property type="entry name" value="Class II aaRS and biotin synthetases"/>
    <property type="match status" value="1"/>
</dbReference>
<evidence type="ECO:0000256" key="8">
    <source>
        <dbReference type="ARBA" id="ARBA00022917"/>
    </source>
</evidence>
<evidence type="ECO:0000256" key="7">
    <source>
        <dbReference type="ARBA" id="ARBA00022884"/>
    </source>
</evidence>
<keyword evidence="4 11" id="KW-0436">Ligase</keyword>
<name>A0A0G0FXQ2_9BACT</name>
<dbReference type="PROSITE" id="PS50860">
    <property type="entry name" value="AA_TRNA_LIGASE_II_ALA"/>
    <property type="match status" value="1"/>
</dbReference>
<sequence length="397" mass="44699">MNPRATQEIVNAFLDYHQKRKYKIFDSFPLVSEDPTVMFVNATVTPFKRWYSDLAGPKGNFALVQKCFRLGDTSGLQLIQTNPFYFTFFRMCGSGVFGIKHTEAVGYLFDLLLVAFGLNKRKLLFVSPDDDRFLAALTANNIDEERIFIIKENGFFWQEWRFGKLGLIGNGLTVVYSQFEGRTSLQTMERNPNQYIDLLNLIYIYGQETESGAVVPVLHPGFDLGMGLERIASALQKKDGYHIDSVEPLMEVVYGFAANCGVEMEEGIARLLTNHLRSIFMLADEGVLPSNKKHGYALRKLIRHTLELVWSKTGTAMPIQDLALSFAKHLGECGLPLRSPASLTCDILTKEYDALQRAVASAKNLLKHRPNASAEFLRDTYGLPPALLSILKEKGEF</sequence>
<dbReference type="GO" id="GO:0004813">
    <property type="term" value="F:alanine-tRNA ligase activity"/>
    <property type="evidence" value="ECO:0007669"/>
    <property type="project" value="UniProtKB-EC"/>
</dbReference>
<dbReference type="InterPro" id="IPR050058">
    <property type="entry name" value="Ala-tRNA_ligase"/>
</dbReference>
<dbReference type="AlphaFoldDB" id="A0A0G0FXQ2"/>
<dbReference type="GO" id="GO:0000049">
    <property type="term" value="F:tRNA binding"/>
    <property type="evidence" value="ECO:0007669"/>
    <property type="project" value="UniProtKB-KW"/>
</dbReference>
<dbReference type="InterPro" id="IPR045864">
    <property type="entry name" value="aa-tRNA-synth_II/BPL/LPL"/>
</dbReference>
<comment type="similarity">
    <text evidence="1">Belongs to the class-II aminoacyl-tRNA synthetase family.</text>
</comment>
<evidence type="ECO:0000313" key="12">
    <source>
        <dbReference type="Proteomes" id="UP000034508"/>
    </source>
</evidence>
<dbReference type="InterPro" id="IPR018162">
    <property type="entry name" value="Ala-tRNA-ligase_IIc_anticod-bd"/>
</dbReference>
<dbReference type="GO" id="GO:0005524">
    <property type="term" value="F:ATP binding"/>
    <property type="evidence" value="ECO:0007669"/>
    <property type="project" value="UniProtKB-KW"/>
</dbReference>
<dbReference type="PRINTS" id="PR00980">
    <property type="entry name" value="TRNASYNTHALA"/>
</dbReference>
<dbReference type="PANTHER" id="PTHR11777">
    <property type="entry name" value="ALANYL-TRNA SYNTHETASE"/>
    <property type="match status" value="1"/>
</dbReference>
<dbReference type="GO" id="GO:0002161">
    <property type="term" value="F:aminoacyl-tRNA deacylase activity"/>
    <property type="evidence" value="ECO:0007669"/>
    <property type="project" value="TreeGrafter"/>
</dbReference>
<dbReference type="InterPro" id="IPR002318">
    <property type="entry name" value="Ala-tRNA-lgiase_IIc"/>
</dbReference>
<evidence type="ECO:0000256" key="9">
    <source>
        <dbReference type="ARBA" id="ARBA00023146"/>
    </source>
</evidence>
<dbReference type="EMBL" id="LBSM01000003">
    <property type="protein sequence ID" value="KKQ18590.1"/>
    <property type="molecule type" value="Genomic_DNA"/>
</dbReference>
<comment type="caution">
    <text evidence="11">The sequence shown here is derived from an EMBL/GenBank/DDBJ whole genome shotgun (WGS) entry which is preliminary data.</text>
</comment>
<dbReference type="GO" id="GO:0006419">
    <property type="term" value="P:alanyl-tRNA aminoacylation"/>
    <property type="evidence" value="ECO:0007669"/>
    <property type="project" value="InterPro"/>
</dbReference>
<gene>
    <name evidence="11" type="ORF">US31_C0003G0019</name>
</gene>
<dbReference type="EC" id="6.1.1.7" evidence="2"/>
<keyword evidence="9" id="KW-0030">Aminoacyl-tRNA synthetase</keyword>
<keyword evidence="7" id="KW-0694">RNA-binding</keyword>
<dbReference type="Pfam" id="PF01411">
    <property type="entry name" value="tRNA-synt_2c"/>
    <property type="match status" value="1"/>
</dbReference>
<organism evidence="11 12">
    <name type="scientific">Berkelbacteria bacterium GW2011_GWA1_36_9</name>
    <dbReference type="NCBI Taxonomy" id="1618331"/>
    <lineage>
        <taxon>Bacteria</taxon>
        <taxon>Candidatus Berkelbacteria</taxon>
    </lineage>
</organism>
<feature type="domain" description="Alanyl-transfer RNA synthetases family profile" evidence="10">
    <location>
        <begin position="4"/>
        <end position="397"/>
    </location>
</feature>
<keyword evidence="6" id="KW-0067">ATP-binding</keyword>
<evidence type="ECO:0000256" key="6">
    <source>
        <dbReference type="ARBA" id="ARBA00022840"/>
    </source>
</evidence>
<evidence type="ECO:0000256" key="2">
    <source>
        <dbReference type="ARBA" id="ARBA00013168"/>
    </source>
</evidence>
<reference evidence="11 12" key="1">
    <citation type="journal article" date="2015" name="Nature">
        <title>rRNA introns, odd ribosomes, and small enigmatic genomes across a large radiation of phyla.</title>
        <authorList>
            <person name="Brown C.T."/>
            <person name="Hug L.A."/>
            <person name="Thomas B.C."/>
            <person name="Sharon I."/>
            <person name="Castelle C.J."/>
            <person name="Singh A."/>
            <person name="Wilkins M.J."/>
            <person name="Williams K.H."/>
            <person name="Banfield J.F."/>
        </authorList>
    </citation>
    <scope>NUCLEOTIDE SEQUENCE [LARGE SCALE GENOMIC DNA]</scope>
</reference>
<evidence type="ECO:0000256" key="1">
    <source>
        <dbReference type="ARBA" id="ARBA00008226"/>
    </source>
</evidence>
<evidence type="ECO:0000256" key="3">
    <source>
        <dbReference type="ARBA" id="ARBA00022555"/>
    </source>
</evidence>
<keyword evidence="5" id="KW-0547">Nucleotide-binding</keyword>
<dbReference type="GO" id="GO:0005737">
    <property type="term" value="C:cytoplasm"/>
    <property type="evidence" value="ECO:0007669"/>
    <property type="project" value="InterPro"/>
</dbReference>
<evidence type="ECO:0000256" key="4">
    <source>
        <dbReference type="ARBA" id="ARBA00022598"/>
    </source>
</evidence>
<dbReference type="PANTHER" id="PTHR11777:SF9">
    <property type="entry name" value="ALANINE--TRNA LIGASE, CYTOPLASMIC"/>
    <property type="match status" value="1"/>
</dbReference>
<dbReference type="InterPro" id="IPR018164">
    <property type="entry name" value="Ala-tRNA-synth_IIc_N"/>
</dbReference>
<accession>A0A0G0FXQ2</accession>
<keyword evidence="8" id="KW-0648">Protein biosynthesis</keyword>
<evidence type="ECO:0000313" key="11">
    <source>
        <dbReference type="EMBL" id="KKQ18590.1"/>
    </source>
</evidence>
<evidence type="ECO:0000256" key="5">
    <source>
        <dbReference type="ARBA" id="ARBA00022741"/>
    </source>
</evidence>
<dbReference type="Gene3D" id="3.30.930.10">
    <property type="entry name" value="Bira Bifunctional Protein, Domain 2"/>
    <property type="match status" value="1"/>
</dbReference>
<evidence type="ECO:0000259" key="10">
    <source>
        <dbReference type="PROSITE" id="PS50860"/>
    </source>
</evidence>
<dbReference type="SUPFAM" id="SSF101353">
    <property type="entry name" value="Putative anticodon-binding domain of alanyl-tRNA synthetase (AlaRS)"/>
    <property type="match status" value="1"/>
</dbReference>
<protein>
    <recommendedName>
        <fullName evidence="2">alanine--tRNA ligase</fullName>
        <ecNumber evidence="2">6.1.1.7</ecNumber>
    </recommendedName>
</protein>
<proteinExistence type="inferred from homology"/>
<keyword evidence="3" id="KW-0820">tRNA-binding</keyword>